<protein>
    <submittedName>
        <fullName evidence="1">Histidine phosphatase family protein</fullName>
    </submittedName>
</protein>
<evidence type="ECO:0000313" key="1">
    <source>
        <dbReference type="EMBL" id="MDP1521363.1"/>
    </source>
</evidence>
<dbReference type="EMBL" id="JAUUUU010000006">
    <property type="protein sequence ID" value="MDP1521363.1"/>
    <property type="molecule type" value="Genomic_DNA"/>
</dbReference>
<dbReference type="AlphaFoldDB" id="A0AAW8B6T7"/>
<organism evidence="1 2">
    <name type="scientific">Porticoccus litoralis</name>
    <dbReference type="NCBI Taxonomy" id="434086"/>
    <lineage>
        <taxon>Bacteria</taxon>
        <taxon>Pseudomonadati</taxon>
        <taxon>Pseudomonadota</taxon>
        <taxon>Gammaproteobacteria</taxon>
        <taxon>Cellvibrionales</taxon>
        <taxon>Porticoccaceae</taxon>
        <taxon>Porticoccus</taxon>
    </lineage>
</organism>
<proteinExistence type="predicted"/>
<dbReference type="CDD" id="cd07067">
    <property type="entry name" value="HP_PGM_like"/>
    <property type="match status" value="1"/>
</dbReference>
<dbReference type="Gene3D" id="3.40.50.1240">
    <property type="entry name" value="Phosphoglycerate mutase-like"/>
    <property type="match status" value="1"/>
</dbReference>
<gene>
    <name evidence="1" type="ORF">Q8A57_10310</name>
</gene>
<dbReference type="Proteomes" id="UP001178354">
    <property type="component" value="Unassembled WGS sequence"/>
</dbReference>
<dbReference type="InterPro" id="IPR013078">
    <property type="entry name" value="His_Pase_superF_clade-1"/>
</dbReference>
<keyword evidence="2" id="KW-1185">Reference proteome</keyword>
<dbReference type="InterPro" id="IPR029033">
    <property type="entry name" value="His_PPase_superfam"/>
</dbReference>
<name>A0AAW8B6T7_9GAMM</name>
<dbReference type="Pfam" id="PF00300">
    <property type="entry name" value="His_Phos_1"/>
    <property type="match status" value="1"/>
</dbReference>
<dbReference type="RefSeq" id="WP_305171023.1">
    <property type="nucleotide sequence ID" value="NZ_JAUUUU010000006.1"/>
</dbReference>
<accession>A0AAW8B6T7</accession>
<dbReference type="SUPFAM" id="SSF53254">
    <property type="entry name" value="Phosphoglycerate mutase-like"/>
    <property type="match status" value="1"/>
</dbReference>
<reference evidence="1" key="1">
    <citation type="journal article" date="2010" name="Int. J. Syst. Evol. Microbiol.">
        <title>Porticoccus litoralis gen. nov., sp. nov., a gammaproteobacterium isolated from the Yellow Sea.</title>
        <authorList>
            <person name="Oh H.M."/>
            <person name="Kim H."/>
            <person name="Kim K.M."/>
            <person name="Min G.S."/>
            <person name="Cho J.C."/>
        </authorList>
    </citation>
    <scope>NUCLEOTIDE SEQUENCE</scope>
    <source>
        <strain evidence="1">DSM 25064</strain>
    </source>
</reference>
<comment type="caution">
    <text evidence="1">The sequence shown here is derived from an EMBL/GenBank/DDBJ whole genome shotgun (WGS) entry which is preliminary data.</text>
</comment>
<reference evidence="1" key="2">
    <citation type="submission" date="2023-08" db="EMBL/GenBank/DDBJ databases">
        <authorList>
            <person name="Luo J."/>
        </authorList>
    </citation>
    <scope>NUCLEOTIDE SEQUENCE</scope>
    <source>
        <strain evidence="1">DSM 25064</strain>
    </source>
</reference>
<sequence length="151" mass="16807">MLIYLLRHGDAPYDQVRGERALSQHGHDGTRAVLEQHLDDLQSLDLILCSPVLRARQTLSVVQETLSYQGDLLFEDVLRSEARLSAVEACVDKLRVPSLLLLSHQPLIGKMLEYLTDRPGLGWSMTTSSLACLDAIAFGRGAAELRWLTQP</sequence>
<evidence type="ECO:0000313" key="2">
    <source>
        <dbReference type="Proteomes" id="UP001178354"/>
    </source>
</evidence>